<keyword evidence="4" id="KW-1185">Reference proteome</keyword>
<dbReference type="InterPro" id="IPR052698">
    <property type="entry name" value="MoCofactor_Util/Proc"/>
</dbReference>
<dbReference type="InterPro" id="IPR003777">
    <property type="entry name" value="XdhC_CoxI"/>
</dbReference>
<dbReference type="RefSeq" id="WP_173769667.1">
    <property type="nucleotide sequence ID" value="NZ_JAAITS010000018.1"/>
</dbReference>
<evidence type="ECO:0000259" key="2">
    <source>
        <dbReference type="Pfam" id="PF13478"/>
    </source>
</evidence>
<feature type="domain" description="XdhC- CoxI" evidence="1">
    <location>
        <begin position="264"/>
        <end position="318"/>
    </location>
</feature>
<protein>
    <submittedName>
        <fullName evidence="3">XdhC and CoxI family protein</fullName>
    </submittedName>
</protein>
<dbReference type="Proteomes" id="UP001644719">
    <property type="component" value="Unassembled WGS sequence"/>
</dbReference>
<dbReference type="PANTHER" id="PTHR30388">
    <property type="entry name" value="ALDEHYDE OXIDOREDUCTASE MOLYBDENUM COFACTOR ASSEMBLY PROTEIN"/>
    <property type="match status" value="1"/>
</dbReference>
<dbReference type="Gene3D" id="3.40.50.720">
    <property type="entry name" value="NAD(P)-binding Rossmann-like Domain"/>
    <property type="match status" value="1"/>
</dbReference>
<reference evidence="3 4" key="1">
    <citation type="journal article" date="2020" name="Cell Host Microbe">
        <title>Functional and Genomic Variation between Human-Derived Isolates of Lachnospiraceae Reveals Inter- and Intra-Species Diversity.</title>
        <authorList>
            <person name="Sorbara M.T."/>
            <person name="Littmann E.R."/>
            <person name="Fontana E."/>
            <person name="Moody T.U."/>
            <person name="Kohout C.E."/>
            <person name="Gjonbalaj M."/>
            <person name="Eaton V."/>
            <person name="Seok R."/>
            <person name="Leiner I.M."/>
            <person name="Pamer E.G."/>
        </authorList>
    </citation>
    <scope>NUCLEOTIDE SEQUENCE [LARGE SCALE GENOMIC DNA]</scope>
    <source>
        <strain evidence="3 4">MSK.17.74</strain>
    </source>
</reference>
<sequence length="349" mass="39128">MYNKIYQILDEKGRAKTGIFLDGPYMGKKCILKPETVIREENCGEAAEKKSGVQLIPEKTEDASIWDNYLNILSETKETKVTEADGHRLFVEDYRKNPRLVIFGGGHVSQPTAHLGKMLGFHVTIMDDREYFVTKERFPEADQLVYGDFKELDKYITPYDNTYYVILTRGHIGDADCLRRLLHRPYEYLGMIGSKNKVRITRENLLKEGYTLEQLDEVHAPIGIPLGGQLPEEIAVSIMAEIIKVKNQHYSAYCDEKVETAVLEGCHGVMVTIAEKSGSSPRGVGSKMFVEPSGHITGSIGGGKVEYEAINHCKEVKEKEVKHYALTADGQDSLGMICGGQVTVVFERV</sequence>
<feature type="domain" description="XdhC Rossmann" evidence="2">
    <location>
        <begin position="100"/>
        <end position="242"/>
    </location>
</feature>
<dbReference type="InterPro" id="IPR027051">
    <property type="entry name" value="XdhC_Rossmann_dom"/>
</dbReference>
<evidence type="ECO:0000259" key="1">
    <source>
        <dbReference type="Pfam" id="PF02625"/>
    </source>
</evidence>
<comment type="caution">
    <text evidence="3">The sequence shown here is derived from an EMBL/GenBank/DDBJ whole genome shotgun (WGS) entry which is preliminary data.</text>
</comment>
<gene>
    <name evidence="3" type="ORF">G5B17_07960</name>
</gene>
<dbReference type="PANTHER" id="PTHR30388:SF6">
    <property type="entry name" value="XANTHINE DEHYDROGENASE SUBUNIT A-RELATED"/>
    <property type="match status" value="1"/>
</dbReference>
<organism evidence="3 4">
    <name type="scientific">Blautia faecis</name>
    <dbReference type="NCBI Taxonomy" id="871665"/>
    <lineage>
        <taxon>Bacteria</taxon>
        <taxon>Bacillati</taxon>
        <taxon>Bacillota</taxon>
        <taxon>Clostridia</taxon>
        <taxon>Lachnospirales</taxon>
        <taxon>Lachnospiraceae</taxon>
        <taxon>Blautia</taxon>
    </lineage>
</organism>
<name>A0ABX2H5B5_9FIRM</name>
<evidence type="ECO:0000313" key="3">
    <source>
        <dbReference type="EMBL" id="NSG85367.1"/>
    </source>
</evidence>
<accession>A0ABX2H5B5</accession>
<dbReference type="Pfam" id="PF13478">
    <property type="entry name" value="XdhC_C"/>
    <property type="match status" value="1"/>
</dbReference>
<proteinExistence type="predicted"/>
<evidence type="ECO:0000313" key="4">
    <source>
        <dbReference type="Proteomes" id="UP001644719"/>
    </source>
</evidence>
<dbReference type="Pfam" id="PF02625">
    <property type="entry name" value="XdhC_CoxI"/>
    <property type="match status" value="1"/>
</dbReference>
<dbReference type="EMBL" id="JAAITS010000018">
    <property type="protein sequence ID" value="NSG85367.1"/>
    <property type="molecule type" value="Genomic_DNA"/>
</dbReference>